<keyword evidence="1" id="KW-0175">Coiled coil</keyword>
<keyword evidence="3" id="KW-1185">Reference proteome</keyword>
<protein>
    <submittedName>
        <fullName evidence="2">Uncharacterized protein</fullName>
    </submittedName>
</protein>
<organism evidence="2 3">
    <name type="scientific">Trichoderma harzianum CBS 226.95</name>
    <dbReference type="NCBI Taxonomy" id="983964"/>
    <lineage>
        <taxon>Eukaryota</taxon>
        <taxon>Fungi</taxon>
        <taxon>Dikarya</taxon>
        <taxon>Ascomycota</taxon>
        <taxon>Pezizomycotina</taxon>
        <taxon>Sordariomycetes</taxon>
        <taxon>Hypocreomycetidae</taxon>
        <taxon>Hypocreales</taxon>
        <taxon>Hypocreaceae</taxon>
        <taxon>Trichoderma</taxon>
    </lineage>
</organism>
<gene>
    <name evidence="2" type="ORF">M431DRAFT_491177</name>
</gene>
<dbReference type="RefSeq" id="XP_024779252.1">
    <property type="nucleotide sequence ID" value="XM_024916878.1"/>
</dbReference>
<accession>A0A2T4AR77</accession>
<dbReference type="Proteomes" id="UP000241690">
    <property type="component" value="Unassembled WGS sequence"/>
</dbReference>
<evidence type="ECO:0000313" key="2">
    <source>
        <dbReference type="EMBL" id="PTB59575.1"/>
    </source>
</evidence>
<proteinExistence type="predicted"/>
<name>A0A2T4AR77_TRIHA</name>
<evidence type="ECO:0000313" key="3">
    <source>
        <dbReference type="Proteomes" id="UP000241690"/>
    </source>
</evidence>
<sequence>MYNVVPDTEPRPEHKDTKTKALLSFFLLSRLRMKIEIASKARNRARNTLRALRTRTWAALRYLVPRAGAGTPYSVQESGDGRRNQKPNGRVSIWFASAGPLVSTNKRSARGAQHRWLVRAGECTVEQLREPCRASDSQQQASIGRPSSGFHRRWGPSPSGLSIYFPVAVARARRWGVAKSDWAIGPLTRVDHQVEWRGRKGGCWRHAKEQLEGHKEVPGGVWREGPQRLGCWALYAKKGQLWLYSVNILD</sequence>
<dbReference type="GeneID" id="36625447"/>
<reference evidence="2 3" key="1">
    <citation type="submission" date="2016-07" db="EMBL/GenBank/DDBJ databases">
        <title>Multiple horizontal gene transfer events from other fungi enriched the ability of initially mycotrophic Trichoderma (Ascomycota) to feed on dead plant biomass.</title>
        <authorList>
            <consortium name="DOE Joint Genome Institute"/>
            <person name="Aerts A."/>
            <person name="Atanasova L."/>
            <person name="Chenthamara K."/>
            <person name="Zhang J."/>
            <person name="Grujic M."/>
            <person name="Henrissat B."/>
            <person name="Kuo A."/>
            <person name="Salamov A."/>
            <person name="Lipzen A."/>
            <person name="Labutti K."/>
            <person name="Barry K."/>
            <person name="Miao Y."/>
            <person name="Rahimi M.J."/>
            <person name="Shen Q."/>
            <person name="Grigoriev I.V."/>
            <person name="Kubicek C.P."/>
            <person name="Druzhinina I.S."/>
        </authorList>
    </citation>
    <scope>NUCLEOTIDE SEQUENCE [LARGE SCALE GENOMIC DNA]</scope>
    <source>
        <strain evidence="2 3">CBS 226.95</strain>
    </source>
</reference>
<dbReference type="AlphaFoldDB" id="A0A2T4AR77"/>
<evidence type="ECO:0000256" key="1">
    <source>
        <dbReference type="SAM" id="Coils"/>
    </source>
</evidence>
<dbReference type="EMBL" id="KZ679676">
    <property type="protein sequence ID" value="PTB59575.1"/>
    <property type="molecule type" value="Genomic_DNA"/>
</dbReference>
<feature type="coiled-coil region" evidence="1">
    <location>
        <begin position="28"/>
        <end position="55"/>
    </location>
</feature>